<dbReference type="InterPro" id="IPR007686">
    <property type="entry name" value="YutG/PgpA"/>
</dbReference>
<evidence type="ECO:0000256" key="1">
    <source>
        <dbReference type="PIRNR" id="PIRNR006162"/>
    </source>
</evidence>
<dbReference type="PANTHER" id="PTHR36305:SF1">
    <property type="entry name" value="PHOSPHATIDYLGLYCEROPHOSPHATASE A"/>
    <property type="match status" value="1"/>
</dbReference>
<proteinExistence type="predicted"/>
<comment type="function">
    <text evidence="1">Lipid phosphatase which dephosphorylates phosphatidylglycerophosphate (PGP) to phosphatidylglycerol (PG).</text>
</comment>
<keyword evidence="1" id="KW-0479">Metal-binding</keyword>
<comment type="catalytic activity">
    <reaction evidence="1">
        <text>a 1,2-diacyl-sn-glycero-3-phospho-(1'-sn-glycero-3'-phosphate) + H2O = a 1,2-diacyl-sn-glycero-3-phospho-(1'-sn-glycerol) + phosphate</text>
        <dbReference type="Rhea" id="RHEA:33751"/>
        <dbReference type="ChEBI" id="CHEBI:15377"/>
        <dbReference type="ChEBI" id="CHEBI:43474"/>
        <dbReference type="ChEBI" id="CHEBI:60110"/>
        <dbReference type="ChEBI" id="CHEBI:64716"/>
        <dbReference type="EC" id="3.1.3.27"/>
    </reaction>
</comment>
<gene>
    <name evidence="4" type="ORF">ACFSNB_06385</name>
</gene>
<keyword evidence="1" id="KW-0378">Hydrolase</keyword>
<organism evidence="4 5">
    <name type="scientific">Phaeospirillum tilakii</name>
    <dbReference type="NCBI Taxonomy" id="741673"/>
    <lineage>
        <taxon>Bacteria</taxon>
        <taxon>Pseudomonadati</taxon>
        <taxon>Pseudomonadota</taxon>
        <taxon>Alphaproteobacteria</taxon>
        <taxon>Rhodospirillales</taxon>
        <taxon>Rhodospirillaceae</taxon>
        <taxon>Phaeospirillum</taxon>
    </lineage>
</organism>
<keyword evidence="1" id="KW-0460">Magnesium</keyword>
<keyword evidence="1 2" id="KW-0812">Transmembrane</keyword>
<dbReference type="Proteomes" id="UP001597296">
    <property type="component" value="Unassembled WGS sequence"/>
</dbReference>
<keyword evidence="1" id="KW-0997">Cell inner membrane</keyword>
<dbReference type="InterPro" id="IPR026037">
    <property type="entry name" value="PgpA"/>
</dbReference>
<accession>A0ABW5C9N1</accession>
<feature type="transmembrane region" description="Helical" evidence="2">
    <location>
        <begin position="133"/>
        <end position="155"/>
    </location>
</feature>
<protein>
    <recommendedName>
        <fullName evidence="1">Phosphatidylglycerophosphatase A</fullName>
        <ecNumber evidence="1">3.1.3.27</ecNumber>
    </recommendedName>
    <alternativeName>
        <fullName evidence="1">Phosphatidylglycerolphosphate phosphatase A</fullName>
    </alternativeName>
</protein>
<evidence type="ECO:0000313" key="5">
    <source>
        <dbReference type="Proteomes" id="UP001597296"/>
    </source>
</evidence>
<dbReference type="Pfam" id="PF04608">
    <property type="entry name" value="PgpA"/>
    <property type="match status" value="1"/>
</dbReference>
<dbReference type="EC" id="3.1.3.27" evidence="1"/>
<name>A0ABW5C9N1_9PROT</name>
<comment type="pathway">
    <text evidence="1">Phospholipid metabolism; phosphatidylglycerol biosynthesis; phosphatidylglycerol from CDP-diacylglycerol: step 2/2.</text>
</comment>
<keyword evidence="1" id="KW-0442">Lipid degradation</keyword>
<comment type="caution">
    <text evidence="4">The sequence shown here is derived from an EMBL/GenBank/DDBJ whole genome shotgun (WGS) entry which is preliminary data.</text>
</comment>
<keyword evidence="1 2" id="KW-0472">Membrane</keyword>
<dbReference type="EMBL" id="JBHUIY010000009">
    <property type="protein sequence ID" value="MFD2233426.1"/>
    <property type="molecule type" value="Genomic_DNA"/>
</dbReference>
<evidence type="ECO:0000256" key="2">
    <source>
        <dbReference type="SAM" id="Phobius"/>
    </source>
</evidence>
<reference evidence="5" key="1">
    <citation type="journal article" date="2019" name="Int. J. Syst. Evol. Microbiol.">
        <title>The Global Catalogue of Microorganisms (GCM) 10K type strain sequencing project: providing services to taxonomists for standard genome sequencing and annotation.</title>
        <authorList>
            <consortium name="The Broad Institute Genomics Platform"/>
            <consortium name="The Broad Institute Genome Sequencing Center for Infectious Disease"/>
            <person name="Wu L."/>
            <person name="Ma J."/>
        </authorList>
    </citation>
    <scope>NUCLEOTIDE SEQUENCE [LARGE SCALE GENOMIC DNA]</scope>
    <source>
        <strain evidence="5">KCTC 15012</strain>
    </source>
</reference>
<feature type="transmembrane region" description="Helical" evidence="2">
    <location>
        <begin position="90"/>
        <end position="113"/>
    </location>
</feature>
<dbReference type="PANTHER" id="PTHR36305">
    <property type="entry name" value="PHOSPHATIDYLGLYCEROPHOSPHATASE A"/>
    <property type="match status" value="1"/>
</dbReference>
<dbReference type="PIRSF" id="PIRSF006162">
    <property type="entry name" value="PgpA"/>
    <property type="match status" value="1"/>
</dbReference>
<keyword evidence="1" id="KW-0443">Lipid metabolism</keyword>
<feature type="transmembrane region" description="Helical" evidence="2">
    <location>
        <begin position="48"/>
        <end position="69"/>
    </location>
</feature>
<keyword evidence="2" id="KW-1133">Transmembrane helix</keyword>
<sequence>MAYRREGIKAFHPFTLIATGFGVGLLPKAPGTWGSLLALPLAWGLVSWGGQALLAQFAAGLFLVGWFVARDYVGRSGVKDPAEVVVDEVVGQWLVLVAAPLNPVSYAVGFVLFRLFDIWKPGPIGWLERKYDSGLGVMIDDVAAGIAGLIGMILFQRFVAPLLGLG</sequence>
<feature type="domain" description="YutG/PgpA" evidence="3">
    <location>
        <begin position="16"/>
        <end position="155"/>
    </location>
</feature>
<dbReference type="RefSeq" id="WP_377315202.1">
    <property type="nucleotide sequence ID" value="NZ_JBHUIY010000009.1"/>
</dbReference>
<evidence type="ECO:0000259" key="3">
    <source>
        <dbReference type="Pfam" id="PF04608"/>
    </source>
</evidence>
<comment type="cofactor">
    <cofactor evidence="1">
        <name>Mg(2+)</name>
        <dbReference type="ChEBI" id="CHEBI:18420"/>
    </cofactor>
</comment>
<keyword evidence="1" id="KW-0595">Phospholipid degradation</keyword>
<keyword evidence="1" id="KW-1208">Phospholipid metabolism</keyword>
<dbReference type="InterPro" id="IPR036681">
    <property type="entry name" value="PgpA-like_sf"/>
</dbReference>
<keyword evidence="5" id="KW-1185">Reference proteome</keyword>
<evidence type="ECO:0000313" key="4">
    <source>
        <dbReference type="EMBL" id="MFD2233426.1"/>
    </source>
</evidence>
<keyword evidence="1" id="KW-1003">Cell membrane</keyword>
<dbReference type="SUPFAM" id="SSF101307">
    <property type="entry name" value="YutG-like"/>
    <property type="match status" value="1"/>
</dbReference>
<comment type="subcellular location">
    <subcellularLocation>
        <location evidence="1">Cell inner membrane</location>
        <topology evidence="1">Multi-pass membrane protein</topology>
    </subcellularLocation>
</comment>
<dbReference type="CDD" id="cd06971">
    <property type="entry name" value="PgpA"/>
    <property type="match status" value="1"/>
</dbReference>